<dbReference type="EMBL" id="JACVVK020000056">
    <property type="protein sequence ID" value="KAK7497726.1"/>
    <property type="molecule type" value="Genomic_DNA"/>
</dbReference>
<proteinExistence type="predicted"/>
<dbReference type="SUPFAM" id="SSF54403">
    <property type="entry name" value="Cystatin/monellin"/>
    <property type="match status" value="1"/>
</dbReference>
<reference evidence="1 2" key="1">
    <citation type="journal article" date="2023" name="Sci. Data">
        <title>Genome assembly of the Korean intertidal mud-creeper Batillaria attramentaria.</title>
        <authorList>
            <person name="Patra A.K."/>
            <person name="Ho P.T."/>
            <person name="Jun S."/>
            <person name="Lee S.J."/>
            <person name="Kim Y."/>
            <person name="Won Y.J."/>
        </authorList>
    </citation>
    <scope>NUCLEOTIDE SEQUENCE [LARGE SCALE GENOMIC DNA]</scope>
    <source>
        <strain evidence="1">Wonlab-2016</strain>
    </source>
</reference>
<protein>
    <submittedName>
        <fullName evidence="1">Uncharacterized protein</fullName>
    </submittedName>
</protein>
<organism evidence="1 2">
    <name type="scientific">Batillaria attramentaria</name>
    <dbReference type="NCBI Taxonomy" id="370345"/>
    <lineage>
        <taxon>Eukaryota</taxon>
        <taxon>Metazoa</taxon>
        <taxon>Spiralia</taxon>
        <taxon>Lophotrochozoa</taxon>
        <taxon>Mollusca</taxon>
        <taxon>Gastropoda</taxon>
        <taxon>Caenogastropoda</taxon>
        <taxon>Sorbeoconcha</taxon>
        <taxon>Cerithioidea</taxon>
        <taxon>Batillariidae</taxon>
        <taxon>Batillaria</taxon>
    </lineage>
</organism>
<dbReference type="Proteomes" id="UP001519460">
    <property type="component" value="Unassembled WGS sequence"/>
</dbReference>
<accession>A0ABD0LE20</accession>
<sequence>MFLDPGTTLCTDFQPSASAAYELHTRETTGVLPAGDASETLVGKFIVFTDQQAQIRPALEKQARRTFTKFTPIWSKSQVVAGMNYKIVIDVDSAPDYVSASVYKNTRGQCRFGWDWTRDVPPGSLM</sequence>
<dbReference type="AlphaFoldDB" id="A0ABD0LE20"/>
<evidence type="ECO:0000313" key="2">
    <source>
        <dbReference type="Proteomes" id="UP001519460"/>
    </source>
</evidence>
<dbReference type="PROSITE" id="PS00287">
    <property type="entry name" value="CYSTATIN"/>
    <property type="match status" value="1"/>
</dbReference>
<feature type="non-terminal residue" evidence="1">
    <location>
        <position position="126"/>
    </location>
</feature>
<dbReference type="Gene3D" id="3.10.450.10">
    <property type="match status" value="1"/>
</dbReference>
<dbReference type="InterPro" id="IPR046350">
    <property type="entry name" value="Cystatin_sf"/>
</dbReference>
<evidence type="ECO:0000313" key="1">
    <source>
        <dbReference type="EMBL" id="KAK7497726.1"/>
    </source>
</evidence>
<keyword evidence="2" id="KW-1185">Reference proteome</keyword>
<name>A0ABD0LE20_9CAEN</name>
<comment type="caution">
    <text evidence="1">The sequence shown here is derived from an EMBL/GenBank/DDBJ whole genome shotgun (WGS) entry which is preliminary data.</text>
</comment>
<gene>
    <name evidence="1" type="ORF">BaRGS_00011121</name>
</gene>
<dbReference type="InterPro" id="IPR018073">
    <property type="entry name" value="Prot_inh_cystat_CS"/>
</dbReference>